<protein>
    <submittedName>
        <fullName evidence="1">Uncharacterized protein</fullName>
    </submittedName>
</protein>
<gene>
    <name evidence="1" type="ORF">AVEN_98717_1</name>
</gene>
<keyword evidence="2" id="KW-1185">Reference proteome</keyword>
<evidence type="ECO:0000313" key="2">
    <source>
        <dbReference type="Proteomes" id="UP000499080"/>
    </source>
</evidence>
<accession>A0A4Y2HFX5</accession>
<dbReference type="EMBL" id="BGPR01001916">
    <property type="protein sequence ID" value="GBM64216.1"/>
    <property type="molecule type" value="Genomic_DNA"/>
</dbReference>
<evidence type="ECO:0000313" key="1">
    <source>
        <dbReference type="EMBL" id="GBM64216.1"/>
    </source>
</evidence>
<comment type="caution">
    <text evidence="1">The sequence shown here is derived from an EMBL/GenBank/DDBJ whole genome shotgun (WGS) entry which is preliminary data.</text>
</comment>
<reference evidence="1 2" key="1">
    <citation type="journal article" date="2019" name="Sci. Rep.">
        <title>Orb-weaving spider Araneus ventricosus genome elucidates the spidroin gene catalogue.</title>
        <authorList>
            <person name="Kono N."/>
            <person name="Nakamura H."/>
            <person name="Ohtoshi R."/>
            <person name="Moran D.A.P."/>
            <person name="Shinohara A."/>
            <person name="Yoshida Y."/>
            <person name="Fujiwara M."/>
            <person name="Mori M."/>
            <person name="Tomita M."/>
            <person name="Arakawa K."/>
        </authorList>
    </citation>
    <scope>NUCLEOTIDE SEQUENCE [LARGE SCALE GENOMIC DNA]</scope>
</reference>
<name>A0A4Y2HFX5_ARAVE</name>
<sequence>MDFPQIKEDLSNFVFQQGVAPPHWATEVHRFLNTELPRSWIGRSGPDDLILHSWPPRHAIKEIRRATTLSERKGGGFFQKICPTSNGYSGAIKISMTHFFSLFGTSLEDKYGRPDKWQISA</sequence>
<organism evidence="1 2">
    <name type="scientific">Araneus ventricosus</name>
    <name type="common">Orbweaver spider</name>
    <name type="synonym">Epeira ventricosa</name>
    <dbReference type="NCBI Taxonomy" id="182803"/>
    <lineage>
        <taxon>Eukaryota</taxon>
        <taxon>Metazoa</taxon>
        <taxon>Ecdysozoa</taxon>
        <taxon>Arthropoda</taxon>
        <taxon>Chelicerata</taxon>
        <taxon>Arachnida</taxon>
        <taxon>Araneae</taxon>
        <taxon>Araneomorphae</taxon>
        <taxon>Entelegynae</taxon>
        <taxon>Araneoidea</taxon>
        <taxon>Araneidae</taxon>
        <taxon>Araneus</taxon>
    </lineage>
</organism>
<proteinExistence type="predicted"/>
<dbReference type="AlphaFoldDB" id="A0A4Y2HFX5"/>
<dbReference type="Proteomes" id="UP000499080">
    <property type="component" value="Unassembled WGS sequence"/>
</dbReference>